<organism evidence="8">
    <name type="scientific">marine metagenome</name>
    <dbReference type="NCBI Taxonomy" id="408172"/>
    <lineage>
        <taxon>unclassified sequences</taxon>
        <taxon>metagenomes</taxon>
        <taxon>ecological metagenomes</taxon>
    </lineage>
</organism>
<proteinExistence type="inferred from homology"/>
<dbReference type="NCBIfam" id="TIGR01662">
    <property type="entry name" value="HAD-SF-IIIA"/>
    <property type="match status" value="1"/>
</dbReference>
<dbReference type="EMBL" id="UINC01015520">
    <property type="protein sequence ID" value="SVA65288.1"/>
    <property type="molecule type" value="Genomic_DNA"/>
</dbReference>
<keyword evidence="6" id="KW-0119">Carbohydrate metabolism</keyword>
<evidence type="ECO:0000256" key="1">
    <source>
        <dbReference type="ARBA" id="ARBA00004496"/>
    </source>
</evidence>
<dbReference type="PANTHER" id="PTHR42891:SF1">
    <property type="entry name" value="D-GLYCERO-BETA-D-MANNO-HEPTOSE-1,7-BISPHOSPHATE 7-PHOSPHATASE"/>
    <property type="match status" value="1"/>
</dbReference>
<dbReference type="GO" id="GO:0005737">
    <property type="term" value="C:cytoplasm"/>
    <property type="evidence" value="ECO:0007669"/>
    <property type="project" value="UniProtKB-SubCell"/>
</dbReference>
<dbReference type="InterPro" id="IPR023214">
    <property type="entry name" value="HAD_sf"/>
</dbReference>
<gene>
    <name evidence="8" type="ORF">METZ01_LOCUS118142</name>
</gene>
<evidence type="ECO:0000313" key="8">
    <source>
        <dbReference type="EMBL" id="SVA65288.1"/>
    </source>
</evidence>
<evidence type="ECO:0000256" key="6">
    <source>
        <dbReference type="ARBA" id="ARBA00023277"/>
    </source>
</evidence>
<evidence type="ECO:0000256" key="2">
    <source>
        <dbReference type="ARBA" id="ARBA00005628"/>
    </source>
</evidence>
<keyword evidence="3" id="KW-0963">Cytoplasm</keyword>
<dbReference type="NCBIfam" id="TIGR01656">
    <property type="entry name" value="Histidinol-ppas"/>
    <property type="match status" value="1"/>
</dbReference>
<dbReference type="AlphaFoldDB" id="A0A381XKM6"/>
<dbReference type="SUPFAM" id="SSF56784">
    <property type="entry name" value="HAD-like"/>
    <property type="match status" value="1"/>
</dbReference>
<dbReference type="GO" id="GO:0046872">
    <property type="term" value="F:metal ion binding"/>
    <property type="evidence" value="ECO:0007669"/>
    <property type="project" value="UniProtKB-KW"/>
</dbReference>
<feature type="non-terminal residue" evidence="8">
    <location>
        <position position="1"/>
    </location>
</feature>
<dbReference type="CDD" id="cd07503">
    <property type="entry name" value="HAD_HisB-N"/>
    <property type="match status" value="1"/>
</dbReference>
<sequence>VSSPHGEHEVGRAVFLDRDGTINRSVVRGGKPYPPPTVEEFEFLPGAEEAIRALREAGFLIIVVTNQPDVASGVQRREVVEAMHEKLRALGLCDDIKVCYHSAEDGCDCRKPKPGMLIEAASTWQIDPRRSFMVGDRWRDVEAGKAAGCYTFFIDHKYQEGLTESPDAVVGSLEEAGRVIREELHLRGTDMGHEIVDIK</sequence>
<evidence type="ECO:0000256" key="7">
    <source>
        <dbReference type="ARBA" id="ARBA00031828"/>
    </source>
</evidence>
<protein>
    <recommendedName>
        <fullName evidence="7">D,D-heptose 1,7-bisphosphate phosphatase</fullName>
    </recommendedName>
</protein>
<comment type="similarity">
    <text evidence="2">Belongs to the GmhB family.</text>
</comment>
<evidence type="ECO:0000256" key="4">
    <source>
        <dbReference type="ARBA" id="ARBA00022723"/>
    </source>
</evidence>
<accession>A0A381XKM6</accession>
<name>A0A381XKM6_9ZZZZ</name>
<evidence type="ECO:0000256" key="5">
    <source>
        <dbReference type="ARBA" id="ARBA00022801"/>
    </source>
</evidence>
<dbReference type="InterPro" id="IPR006549">
    <property type="entry name" value="HAD-SF_hydro_IIIA"/>
</dbReference>
<dbReference type="InterPro" id="IPR006543">
    <property type="entry name" value="Histidinol-phos"/>
</dbReference>
<keyword evidence="5" id="KW-0378">Hydrolase</keyword>
<dbReference type="Gene3D" id="3.40.50.1000">
    <property type="entry name" value="HAD superfamily/HAD-like"/>
    <property type="match status" value="1"/>
</dbReference>
<reference evidence="8" key="1">
    <citation type="submission" date="2018-05" db="EMBL/GenBank/DDBJ databases">
        <authorList>
            <person name="Lanie J.A."/>
            <person name="Ng W.-L."/>
            <person name="Kazmierczak K.M."/>
            <person name="Andrzejewski T.M."/>
            <person name="Davidsen T.M."/>
            <person name="Wayne K.J."/>
            <person name="Tettelin H."/>
            <person name="Glass J.I."/>
            <person name="Rusch D."/>
            <person name="Podicherti R."/>
            <person name="Tsui H.-C.T."/>
            <person name="Winkler M.E."/>
        </authorList>
    </citation>
    <scope>NUCLEOTIDE SEQUENCE</scope>
</reference>
<dbReference type="Pfam" id="PF00702">
    <property type="entry name" value="Hydrolase"/>
    <property type="match status" value="1"/>
</dbReference>
<dbReference type="InterPro" id="IPR004446">
    <property type="entry name" value="Heptose_bisP_phosphatase"/>
</dbReference>
<evidence type="ECO:0000256" key="3">
    <source>
        <dbReference type="ARBA" id="ARBA00022490"/>
    </source>
</evidence>
<dbReference type="GO" id="GO:0005975">
    <property type="term" value="P:carbohydrate metabolic process"/>
    <property type="evidence" value="ECO:0007669"/>
    <property type="project" value="InterPro"/>
</dbReference>
<comment type="subcellular location">
    <subcellularLocation>
        <location evidence="1">Cytoplasm</location>
    </subcellularLocation>
</comment>
<keyword evidence="4" id="KW-0479">Metal-binding</keyword>
<dbReference type="InterPro" id="IPR036412">
    <property type="entry name" value="HAD-like_sf"/>
</dbReference>
<dbReference type="GO" id="GO:0016791">
    <property type="term" value="F:phosphatase activity"/>
    <property type="evidence" value="ECO:0007669"/>
    <property type="project" value="InterPro"/>
</dbReference>
<dbReference type="PANTHER" id="PTHR42891">
    <property type="entry name" value="D-GLYCERO-BETA-D-MANNO-HEPTOSE-1,7-BISPHOSPHATE 7-PHOSPHATASE"/>
    <property type="match status" value="1"/>
</dbReference>